<dbReference type="GO" id="GO:0020037">
    <property type="term" value="F:heme binding"/>
    <property type="evidence" value="ECO:0007669"/>
    <property type="project" value="TreeGrafter"/>
</dbReference>
<evidence type="ECO:0000313" key="15">
    <source>
        <dbReference type="EMBL" id="AUD01389.1"/>
    </source>
</evidence>
<dbReference type="GO" id="GO:0022904">
    <property type="term" value="P:respiratory electron transport chain"/>
    <property type="evidence" value="ECO:0007669"/>
    <property type="project" value="InterPro"/>
</dbReference>
<gene>
    <name evidence="15" type="ORF">CWM47_05925</name>
</gene>
<organism evidence="15 16">
    <name type="scientific">Spirosoma pollinicola</name>
    <dbReference type="NCBI Taxonomy" id="2057025"/>
    <lineage>
        <taxon>Bacteria</taxon>
        <taxon>Pseudomonadati</taxon>
        <taxon>Bacteroidota</taxon>
        <taxon>Cytophagia</taxon>
        <taxon>Cytophagales</taxon>
        <taxon>Cytophagaceae</taxon>
        <taxon>Spirosoma</taxon>
    </lineage>
</organism>
<accession>A0A2K8YUX6</accession>
<reference evidence="15 16" key="1">
    <citation type="submission" date="2017-11" db="EMBL/GenBank/DDBJ databases">
        <title>Taxonomic description and genome sequences of Spirosoma HA7 sp. nov., isolated from pollen microhabitat of Corylus avellana.</title>
        <authorList>
            <person name="Ambika Manirajan B."/>
            <person name="Suarez C."/>
            <person name="Ratering S."/>
            <person name="Geissler-Plaum R."/>
            <person name="Cardinale M."/>
            <person name="Sylvia S."/>
        </authorList>
    </citation>
    <scope>NUCLEOTIDE SEQUENCE [LARGE SCALE GENOMIC DNA]</scope>
    <source>
        <strain evidence="15 16">HA7</strain>
    </source>
</reference>
<keyword evidence="11 13" id="KW-0472">Membrane</keyword>
<proteinExistence type="inferred from homology"/>
<evidence type="ECO:0000256" key="12">
    <source>
        <dbReference type="SAM" id="MobiDB-lite"/>
    </source>
</evidence>
<keyword evidence="9 13" id="KW-1133">Transmembrane helix</keyword>
<comment type="subcellular location">
    <subcellularLocation>
        <location evidence="1">Cell membrane</location>
        <topology evidence="1">Multi-pass membrane protein</topology>
    </subcellularLocation>
</comment>
<evidence type="ECO:0000256" key="3">
    <source>
        <dbReference type="ARBA" id="ARBA00022448"/>
    </source>
</evidence>
<evidence type="ECO:0000256" key="6">
    <source>
        <dbReference type="ARBA" id="ARBA00022692"/>
    </source>
</evidence>
<dbReference type="Pfam" id="PF01292">
    <property type="entry name" value="Ni_hydr_CYTB"/>
    <property type="match status" value="1"/>
</dbReference>
<dbReference type="PANTHER" id="PTHR30485">
    <property type="entry name" value="NI/FE-HYDROGENASE 1 B-TYPE CYTOCHROME SUBUNIT"/>
    <property type="match status" value="1"/>
</dbReference>
<evidence type="ECO:0000256" key="2">
    <source>
        <dbReference type="ARBA" id="ARBA00008622"/>
    </source>
</evidence>
<feature type="domain" description="Cytochrome b561 bacterial/Ni-hydrogenase" evidence="14">
    <location>
        <begin position="8"/>
        <end position="211"/>
    </location>
</feature>
<dbReference type="RefSeq" id="WP_100987109.1">
    <property type="nucleotide sequence ID" value="NZ_CP025096.1"/>
</dbReference>
<evidence type="ECO:0000256" key="7">
    <source>
        <dbReference type="ARBA" id="ARBA00022723"/>
    </source>
</evidence>
<keyword evidence="5" id="KW-0349">Heme</keyword>
<evidence type="ECO:0000256" key="13">
    <source>
        <dbReference type="SAM" id="Phobius"/>
    </source>
</evidence>
<sequence length="247" mass="28754">MKRIVHKHPLAIRWFHWINFPVLFVMIWSGLLIYWAYDPYKITIGSYTLVSFFPDGFYTFLGAQRRLAEGMAWHWVFMWLFMLNGLAYVIYTFVSGEWRHLVPNRHSFREAIQVTLYDFGLRKTQPPFIKYNGAQKIAYFSIMLMGVGSVLTGFAIYKPTQFSWLTSLLGGYKAARLEHFVLTVGYVLFFFIHVWQVIRAGWHNFQSMVTGFEVVKPTDPERPSVLPDPISELPTEPILPTPTPALS</sequence>
<dbReference type="InterPro" id="IPR000516">
    <property type="entry name" value="Ni-dep_Hydgase_cyt-B"/>
</dbReference>
<evidence type="ECO:0000256" key="11">
    <source>
        <dbReference type="ARBA" id="ARBA00023136"/>
    </source>
</evidence>
<evidence type="ECO:0000256" key="9">
    <source>
        <dbReference type="ARBA" id="ARBA00022989"/>
    </source>
</evidence>
<feature type="region of interest" description="Disordered" evidence="12">
    <location>
        <begin position="225"/>
        <end position="247"/>
    </location>
</feature>
<keyword evidence="6 13" id="KW-0812">Transmembrane</keyword>
<feature type="transmembrane region" description="Helical" evidence="13">
    <location>
        <begin position="12"/>
        <end position="36"/>
    </location>
</feature>
<name>A0A2K8YUX6_9BACT</name>
<keyword evidence="8" id="KW-0249">Electron transport</keyword>
<evidence type="ECO:0000256" key="5">
    <source>
        <dbReference type="ARBA" id="ARBA00022617"/>
    </source>
</evidence>
<comment type="similarity">
    <text evidence="2">Belongs to the HupC/HyaC/HydC family.</text>
</comment>
<dbReference type="GO" id="GO:0005506">
    <property type="term" value="F:iron ion binding"/>
    <property type="evidence" value="ECO:0007669"/>
    <property type="project" value="InterPro"/>
</dbReference>
<evidence type="ECO:0000256" key="8">
    <source>
        <dbReference type="ARBA" id="ARBA00022982"/>
    </source>
</evidence>
<keyword evidence="7" id="KW-0479">Metal-binding</keyword>
<feature type="transmembrane region" description="Helical" evidence="13">
    <location>
        <begin position="73"/>
        <end position="94"/>
    </location>
</feature>
<dbReference type="InterPro" id="IPR051542">
    <property type="entry name" value="Hydrogenase_cytochrome"/>
</dbReference>
<protein>
    <submittedName>
        <fullName evidence="15">Thiosulfate reductase</fullName>
    </submittedName>
</protein>
<evidence type="ECO:0000313" key="16">
    <source>
        <dbReference type="Proteomes" id="UP000232883"/>
    </source>
</evidence>
<dbReference type="PANTHER" id="PTHR30485:SF1">
    <property type="entry name" value="CYTOCHROME YDHU-RELATED"/>
    <property type="match status" value="1"/>
</dbReference>
<dbReference type="AlphaFoldDB" id="A0A2K8YUX6"/>
<keyword evidence="16" id="KW-1185">Reference proteome</keyword>
<feature type="transmembrane region" description="Helical" evidence="13">
    <location>
        <begin position="177"/>
        <end position="198"/>
    </location>
</feature>
<evidence type="ECO:0000256" key="1">
    <source>
        <dbReference type="ARBA" id="ARBA00004651"/>
    </source>
</evidence>
<dbReference type="GO" id="GO:0005886">
    <property type="term" value="C:plasma membrane"/>
    <property type="evidence" value="ECO:0007669"/>
    <property type="project" value="UniProtKB-SubCell"/>
</dbReference>
<keyword evidence="4" id="KW-1003">Cell membrane</keyword>
<evidence type="ECO:0000256" key="4">
    <source>
        <dbReference type="ARBA" id="ARBA00022475"/>
    </source>
</evidence>
<dbReference type="InterPro" id="IPR016174">
    <property type="entry name" value="Di-haem_cyt_TM"/>
</dbReference>
<evidence type="ECO:0000256" key="10">
    <source>
        <dbReference type="ARBA" id="ARBA00023004"/>
    </source>
</evidence>
<dbReference type="EMBL" id="CP025096">
    <property type="protein sequence ID" value="AUD01389.1"/>
    <property type="molecule type" value="Genomic_DNA"/>
</dbReference>
<feature type="transmembrane region" description="Helical" evidence="13">
    <location>
        <begin position="42"/>
        <end position="61"/>
    </location>
</feature>
<dbReference type="OrthoDB" id="197262at2"/>
<dbReference type="Proteomes" id="UP000232883">
    <property type="component" value="Chromosome"/>
</dbReference>
<keyword evidence="3" id="KW-0813">Transport</keyword>
<dbReference type="GO" id="GO:0009055">
    <property type="term" value="F:electron transfer activity"/>
    <property type="evidence" value="ECO:0007669"/>
    <property type="project" value="InterPro"/>
</dbReference>
<dbReference type="SUPFAM" id="SSF81342">
    <property type="entry name" value="Transmembrane di-heme cytochromes"/>
    <property type="match status" value="1"/>
</dbReference>
<feature type="transmembrane region" description="Helical" evidence="13">
    <location>
        <begin position="137"/>
        <end position="157"/>
    </location>
</feature>
<dbReference type="KEGG" id="spir:CWM47_05925"/>
<dbReference type="Gene3D" id="1.20.950.20">
    <property type="entry name" value="Transmembrane di-heme cytochromes, Chain C"/>
    <property type="match status" value="1"/>
</dbReference>
<evidence type="ECO:0000259" key="14">
    <source>
        <dbReference type="Pfam" id="PF01292"/>
    </source>
</evidence>
<dbReference type="PRINTS" id="PR00161">
    <property type="entry name" value="NIHGNASECYTB"/>
</dbReference>
<feature type="compositionally biased region" description="Pro residues" evidence="12">
    <location>
        <begin position="237"/>
        <end position="247"/>
    </location>
</feature>
<dbReference type="InterPro" id="IPR011577">
    <property type="entry name" value="Cyt_b561_bac/Ni-Hgenase"/>
</dbReference>
<keyword evidence="10" id="KW-0408">Iron</keyword>